<evidence type="ECO:0000256" key="1">
    <source>
        <dbReference type="SAM" id="MobiDB-lite"/>
    </source>
</evidence>
<feature type="compositionally biased region" description="Polar residues" evidence="1">
    <location>
        <begin position="116"/>
        <end position="143"/>
    </location>
</feature>
<feature type="region of interest" description="Disordered" evidence="1">
    <location>
        <begin position="116"/>
        <end position="162"/>
    </location>
</feature>
<reference evidence="3" key="1">
    <citation type="submission" date="2018-05" db="EMBL/GenBank/DDBJ databases">
        <title>Draft genome of Mucuna pruriens seed.</title>
        <authorList>
            <person name="Nnadi N.E."/>
            <person name="Vos R."/>
            <person name="Hasami M.H."/>
            <person name="Devisetty U.K."/>
            <person name="Aguiy J.C."/>
        </authorList>
    </citation>
    <scope>NUCLEOTIDE SEQUENCE [LARGE SCALE GENOMIC DNA]</scope>
    <source>
        <strain evidence="3">JCA_2017</strain>
    </source>
</reference>
<organism evidence="3 4">
    <name type="scientific">Mucuna pruriens</name>
    <name type="common">Velvet bean</name>
    <name type="synonym">Dolichos pruriens</name>
    <dbReference type="NCBI Taxonomy" id="157652"/>
    <lineage>
        <taxon>Eukaryota</taxon>
        <taxon>Viridiplantae</taxon>
        <taxon>Streptophyta</taxon>
        <taxon>Embryophyta</taxon>
        <taxon>Tracheophyta</taxon>
        <taxon>Spermatophyta</taxon>
        <taxon>Magnoliopsida</taxon>
        <taxon>eudicotyledons</taxon>
        <taxon>Gunneridae</taxon>
        <taxon>Pentapetalae</taxon>
        <taxon>rosids</taxon>
        <taxon>fabids</taxon>
        <taxon>Fabales</taxon>
        <taxon>Fabaceae</taxon>
        <taxon>Papilionoideae</taxon>
        <taxon>50 kb inversion clade</taxon>
        <taxon>NPAAA clade</taxon>
        <taxon>indigoferoid/millettioid clade</taxon>
        <taxon>Phaseoleae</taxon>
        <taxon>Mucuna</taxon>
    </lineage>
</organism>
<evidence type="ECO:0000256" key="2">
    <source>
        <dbReference type="SAM" id="SignalP"/>
    </source>
</evidence>
<gene>
    <name evidence="3" type="ORF">CR513_43434</name>
</gene>
<dbReference type="Proteomes" id="UP000257109">
    <property type="component" value="Unassembled WGS sequence"/>
</dbReference>
<dbReference type="PANTHER" id="PTHR36896">
    <property type="entry name" value="OS01G0729500 PROTEIN"/>
    <property type="match status" value="1"/>
</dbReference>
<evidence type="ECO:0008006" key="5">
    <source>
        <dbReference type="Google" id="ProtNLM"/>
    </source>
</evidence>
<sequence>MAFSLFVPWVSTLVVVVVLHGSLCEASHRFSRYGGRISEDGWTRHLFESRASQKCGELVAQSQCSQNSKCSWCTSQDLDDMCFTKSEASRLPHQDQTTSRTEAGEAKHLQTTLPNAMLPFNSQNNSKPAITTTNNAKKQPQNQMERKNMSDLSIIHGKTQSK</sequence>
<feature type="chain" id="PRO_5016953036" description="Secreted protein" evidence="2">
    <location>
        <begin position="27"/>
        <end position="162"/>
    </location>
</feature>
<dbReference type="OrthoDB" id="884905at2759"/>
<evidence type="ECO:0000313" key="3">
    <source>
        <dbReference type="EMBL" id="RDX76558.1"/>
    </source>
</evidence>
<name>A0A371FE34_MUCPR</name>
<dbReference type="EMBL" id="QJKJ01009461">
    <property type="protein sequence ID" value="RDX76558.1"/>
    <property type="molecule type" value="Genomic_DNA"/>
</dbReference>
<feature type="signal peptide" evidence="2">
    <location>
        <begin position="1"/>
        <end position="26"/>
    </location>
</feature>
<comment type="caution">
    <text evidence="3">The sequence shown here is derived from an EMBL/GenBank/DDBJ whole genome shotgun (WGS) entry which is preliminary data.</text>
</comment>
<dbReference type="PANTHER" id="PTHR36896:SF2">
    <property type="entry name" value="OS01G0729500 PROTEIN"/>
    <property type="match status" value="1"/>
</dbReference>
<dbReference type="AlphaFoldDB" id="A0A371FE34"/>
<keyword evidence="4" id="KW-1185">Reference proteome</keyword>
<feature type="non-terminal residue" evidence="3">
    <location>
        <position position="1"/>
    </location>
</feature>
<evidence type="ECO:0000313" key="4">
    <source>
        <dbReference type="Proteomes" id="UP000257109"/>
    </source>
</evidence>
<keyword evidence="2" id="KW-0732">Signal</keyword>
<proteinExistence type="predicted"/>
<protein>
    <recommendedName>
        <fullName evidence="5">Secreted protein</fullName>
    </recommendedName>
</protein>
<accession>A0A371FE34</accession>